<evidence type="ECO:0000256" key="2">
    <source>
        <dbReference type="ARBA" id="ARBA00009598"/>
    </source>
</evidence>
<dbReference type="Gene3D" id="1.20.1250.20">
    <property type="entry name" value="MFS general substrate transporter like domains"/>
    <property type="match status" value="2"/>
</dbReference>
<gene>
    <name evidence="8" type="ORF">C1C97_007510</name>
</gene>
<dbReference type="PANTHER" id="PTHR43826">
    <property type="entry name" value="GLUCOSE-6-PHOSPHATE EXCHANGER SLC37A4"/>
    <property type="match status" value="1"/>
</dbReference>
<dbReference type="PANTHER" id="PTHR43826:SF9">
    <property type="entry name" value="PROTEIN, PUTATIVE-RELATED"/>
    <property type="match status" value="1"/>
</dbReference>
<feature type="transmembrane region" description="Helical" evidence="6">
    <location>
        <begin position="428"/>
        <end position="449"/>
    </location>
</feature>
<feature type="transmembrane region" description="Helical" evidence="6">
    <location>
        <begin position="296"/>
        <end position="316"/>
    </location>
</feature>
<dbReference type="InterPro" id="IPR051337">
    <property type="entry name" value="OPA_Antiporter"/>
</dbReference>
<dbReference type="InterPro" id="IPR036259">
    <property type="entry name" value="MFS_trans_sf"/>
</dbReference>
<sequence>MANFFALDRKPNVGIPLSVQRKLWLKQFLKAFFVVFLTYMAMYLIRNNFKAAQPMLKEQMGLSTLELGYIGLAFSITYGLGKTLLGYFIDGKNTKRIISFLMVCASLSVLLMGIFLSAFGSVIGVFIVLWGLNGVFQSVGGPASYSTISRWAPRAKRGRYLGFWNASHNIGGALAGGVALWGANTFFGGNVVGMFLFPAVIGLAIGLIGLFIGKDDPEELGWNRSEEIFGEAIEEENTKAESMTQWEIFRSYILRNPWIWILCVANVFVYIVRIGIDNWAPLYVTEQLHFDAGDAVNTIFYFEIGALIASLLWGYISDLLKGRRAVVALGCMVLIIFAVGMYKNATSVPMVNIALFLLGALIFGPQLLIGVSLVGFVPKRAISVANGMTGTFAYLFGDSMAKVGLAAIADPESSGLNLFGMTLHGWPAVFTVFYLALACGITLLAVVAFGEERRIRTLQAAEREGKRVAPTESV</sequence>
<protein>
    <submittedName>
        <fullName evidence="8">Hexose-6-phosphate:phosphate antiporter</fullName>
    </submittedName>
</protein>
<name>A0A495A706_9MICC</name>
<proteinExistence type="inferred from homology"/>
<feature type="transmembrane region" description="Helical" evidence="6">
    <location>
        <begin position="325"/>
        <end position="342"/>
    </location>
</feature>
<dbReference type="PROSITE" id="PS00942">
    <property type="entry name" value="GLPT"/>
    <property type="match status" value="1"/>
</dbReference>
<dbReference type="InterPro" id="IPR021159">
    <property type="entry name" value="Sugar-P_transporter_CS"/>
</dbReference>
<feature type="domain" description="Major facilitator superfamily (MFS) profile" evidence="7">
    <location>
        <begin position="27"/>
        <end position="454"/>
    </location>
</feature>
<comment type="subcellular location">
    <subcellularLocation>
        <location evidence="1">Cell membrane</location>
        <topology evidence="1">Multi-pass membrane protein</topology>
    </subcellularLocation>
</comment>
<reference evidence="8 9" key="1">
    <citation type="submission" date="2018-10" db="EMBL/GenBank/DDBJ databases">
        <title>Kocuria tytouropygialis sp. nov., isolated from the uropygial gland of an American barn owl (Tyto furcata).</title>
        <authorList>
            <person name="Braun M.S."/>
            <person name="Wang E."/>
            <person name="Zimmermann S."/>
            <person name="Wagner H."/>
            <person name="Wink M."/>
        </authorList>
    </citation>
    <scope>NUCLEOTIDE SEQUENCE [LARGE SCALE GENOMIC DNA]</scope>
    <source>
        <strain evidence="8 9">442</strain>
    </source>
</reference>
<dbReference type="InterPro" id="IPR020846">
    <property type="entry name" value="MFS_dom"/>
</dbReference>
<dbReference type="Pfam" id="PF07690">
    <property type="entry name" value="MFS_1"/>
    <property type="match status" value="1"/>
</dbReference>
<dbReference type="InterPro" id="IPR000849">
    <property type="entry name" value="Sugar_P_transporter"/>
</dbReference>
<keyword evidence="4 6" id="KW-1133">Transmembrane helix</keyword>
<dbReference type="GO" id="GO:0035435">
    <property type="term" value="P:phosphate ion transmembrane transport"/>
    <property type="evidence" value="ECO:0007669"/>
    <property type="project" value="TreeGrafter"/>
</dbReference>
<accession>A0A495A706</accession>
<dbReference type="NCBIfam" id="NF007107">
    <property type="entry name" value="PRK09556.1"/>
    <property type="match status" value="1"/>
</dbReference>
<dbReference type="EMBL" id="PNJG02000002">
    <property type="protein sequence ID" value="RKQ35102.1"/>
    <property type="molecule type" value="Genomic_DNA"/>
</dbReference>
<organism evidence="8 9">
    <name type="scientific">Kocuria tytonis</name>
    <dbReference type="NCBI Taxonomy" id="2054280"/>
    <lineage>
        <taxon>Bacteria</taxon>
        <taxon>Bacillati</taxon>
        <taxon>Actinomycetota</taxon>
        <taxon>Actinomycetes</taxon>
        <taxon>Micrococcales</taxon>
        <taxon>Micrococcaceae</taxon>
        <taxon>Kocuria</taxon>
    </lineage>
</organism>
<feature type="transmembrane region" description="Helical" evidence="6">
    <location>
        <begin position="258"/>
        <end position="276"/>
    </location>
</feature>
<comment type="caution">
    <text evidence="8">The sequence shown here is derived from an EMBL/GenBank/DDBJ whole genome shotgun (WGS) entry which is preliminary data.</text>
</comment>
<dbReference type="SUPFAM" id="SSF103473">
    <property type="entry name" value="MFS general substrate transporter"/>
    <property type="match status" value="1"/>
</dbReference>
<dbReference type="CDD" id="cd17345">
    <property type="entry name" value="MFS_GlpT"/>
    <property type="match status" value="1"/>
</dbReference>
<keyword evidence="3 6" id="KW-0812">Transmembrane</keyword>
<evidence type="ECO:0000313" key="8">
    <source>
        <dbReference type="EMBL" id="RKQ35102.1"/>
    </source>
</evidence>
<evidence type="ECO:0000256" key="4">
    <source>
        <dbReference type="ARBA" id="ARBA00022989"/>
    </source>
</evidence>
<dbReference type="OrthoDB" id="8596007at2"/>
<evidence type="ECO:0000256" key="6">
    <source>
        <dbReference type="SAM" id="Phobius"/>
    </source>
</evidence>
<feature type="transmembrane region" description="Helical" evidence="6">
    <location>
        <begin position="354"/>
        <end position="377"/>
    </location>
</feature>
<dbReference type="AlphaFoldDB" id="A0A495A706"/>
<evidence type="ECO:0000256" key="3">
    <source>
        <dbReference type="ARBA" id="ARBA00022692"/>
    </source>
</evidence>
<dbReference type="PROSITE" id="PS50850">
    <property type="entry name" value="MFS"/>
    <property type="match status" value="1"/>
</dbReference>
<dbReference type="PIRSF" id="PIRSF002808">
    <property type="entry name" value="Hexose_phosphate_transp"/>
    <property type="match status" value="1"/>
</dbReference>
<feature type="transmembrane region" description="Helical" evidence="6">
    <location>
        <begin position="65"/>
        <end position="85"/>
    </location>
</feature>
<feature type="transmembrane region" description="Helical" evidence="6">
    <location>
        <begin position="161"/>
        <end position="183"/>
    </location>
</feature>
<evidence type="ECO:0000313" key="9">
    <source>
        <dbReference type="Proteomes" id="UP000249516"/>
    </source>
</evidence>
<feature type="transmembrane region" description="Helical" evidence="6">
    <location>
        <begin position="389"/>
        <end position="408"/>
    </location>
</feature>
<dbReference type="Proteomes" id="UP000249516">
    <property type="component" value="Unassembled WGS sequence"/>
</dbReference>
<feature type="transmembrane region" description="Helical" evidence="6">
    <location>
        <begin position="97"/>
        <end position="116"/>
    </location>
</feature>
<dbReference type="InterPro" id="IPR011701">
    <property type="entry name" value="MFS"/>
</dbReference>
<feature type="transmembrane region" description="Helical" evidence="6">
    <location>
        <begin position="195"/>
        <end position="213"/>
    </location>
</feature>
<comment type="similarity">
    <text evidence="2">Belongs to the major facilitator superfamily. Organophosphate:Pi antiporter (OPA) (TC 2.A.1.4) family.</text>
</comment>
<keyword evidence="9" id="KW-1185">Reference proteome</keyword>
<dbReference type="GO" id="GO:0005886">
    <property type="term" value="C:plasma membrane"/>
    <property type="evidence" value="ECO:0007669"/>
    <property type="project" value="UniProtKB-SubCell"/>
</dbReference>
<dbReference type="RefSeq" id="WP_121030975.1">
    <property type="nucleotide sequence ID" value="NZ_PNJG02000002.1"/>
</dbReference>
<dbReference type="GO" id="GO:0061513">
    <property type="term" value="F:glucose 6-phosphate:phosphate antiporter activity"/>
    <property type="evidence" value="ECO:0007669"/>
    <property type="project" value="TreeGrafter"/>
</dbReference>
<feature type="transmembrane region" description="Helical" evidence="6">
    <location>
        <begin position="28"/>
        <end position="45"/>
    </location>
</feature>
<feature type="transmembrane region" description="Helical" evidence="6">
    <location>
        <begin position="122"/>
        <end position="140"/>
    </location>
</feature>
<keyword evidence="5 6" id="KW-0472">Membrane</keyword>
<evidence type="ECO:0000259" key="7">
    <source>
        <dbReference type="PROSITE" id="PS50850"/>
    </source>
</evidence>
<evidence type="ECO:0000256" key="5">
    <source>
        <dbReference type="ARBA" id="ARBA00023136"/>
    </source>
</evidence>
<evidence type="ECO:0000256" key="1">
    <source>
        <dbReference type="ARBA" id="ARBA00004651"/>
    </source>
</evidence>